<dbReference type="Gene3D" id="2.40.50.100">
    <property type="match status" value="1"/>
</dbReference>
<evidence type="ECO:0000313" key="3">
    <source>
        <dbReference type="Proteomes" id="UP000005540"/>
    </source>
</evidence>
<dbReference type="SUPFAM" id="SSF111369">
    <property type="entry name" value="HlyD-like secretion proteins"/>
    <property type="match status" value="1"/>
</dbReference>
<dbReference type="Pfam" id="PF25917">
    <property type="entry name" value="BSH_RND"/>
    <property type="match status" value="1"/>
</dbReference>
<organism evidence="2 3">
    <name type="scientific">Sulfurihydrogenibium yellowstonense SS-5</name>
    <dbReference type="NCBI Taxonomy" id="432331"/>
    <lineage>
        <taxon>Bacteria</taxon>
        <taxon>Pseudomonadati</taxon>
        <taxon>Aquificota</taxon>
        <taxon>Aquificia</taxon>
        <taxon>Aquificales</taxon>
        <taxon>Hydrogenothermaceae</taxon>
        <taxon>Sulfurihydrogenibium</taxon>
    </lineage>
</organism>
<dbReference type="GO" id="GO:0015562">
    <property type="term" value="F:efflux transmembrane transporter activity"/>
    <property type="evidence" value="ECO:0007669"/>
    <property type="project" value="TreeGrafter"/>
</dbReference>
<dbReference type="RefSeq" id="WP_007547939.1">
    <property type="nucleotide sequence ID" value="NZ_ABZS01000179.1"/>
</dbReference>
<dbReference type="InterPro" id="IPR058625">
    <property type="entry name" value="MdtA-like_BSH"/>
</dbReference>
<dbReference type="EMBL" id="ABZS01000179">
    <property type="protein sequence ID" value="EEP59959.1"/>
    <property type="molecule type" value="Genomic_DNA"/>
</dbReference>
<protein>
    <submittedName>
        <fullName evidence="2">MacA</fullName>
    </submittedName>
</protein>
<reference evidence="2 3" key="1">
    <citation type="submission" date="2009-04" db="EMBL/GenBank/DDBJ databases">
        <authorList>
            <person name="Reysenbach A.-L."/>
            <person name="Heidelberg J.F."/>
            <person name="Nelson W.C."/>
        </authorList>
    </citation>
    <scope>NUCLEOTIDE SEQUENCE [LARGE SCALE GENOMIC DNA]</scope>
    <source>
        <strain evidence="2 3">SS-5</strain>
    </source>
</reference>
<dbReference type="AlphaFoldDB" id="C4FLT7"/>
<evidence type="ECO:0000259" key="1">
    <source>
        <dbReference type="Pfam" id="PF25917"/>
    </source>
</evidence>
<feature type="non-terminal residue" evidence="2">
    <location>
        <position position="158"/>
    </location>
</feature>
<dbReference type="OrthoDB" id="9777308at2"/>
<dbReference type="GO" id="GO:1990281">
    <property type="term" value="C:efflux pump complex"/>
    <property type="evidence" value="ECO:0007669"/>
    <property type="project" value="TreeGrafter"/>
</dbReference>
<accession>C4FLT7</accession>
<comment type="caution">
    <text evidence="2">The sequence shown here is derived from an EMBL/GenBank/DDBJ whole genome shotgun (WGS) entry which is preliminary data.</text>
</comment>
<gene>
    <name evidence="2" type="ORF">SULYE_1541</name>
</gene>
<dbReference type="PANTHER" id="PTHR30469">
    <property type="entry name" value="MULTIDRUG RESISTANCE PROTEIN MDTA"/>
    <property type="match status" value="1"/>
</dbReference>
<proteinExistence type="predicted"/>
<name>C4FLT7_9AQUI</name>
<keyword evidence="3" id="KW-1185">Reference proteome</keyword>
<feature type="domain" description="Multidrug resistance protein MdtA-like barrel-sandwich hybrid" evidence="1">
    <location>
        <begin position="53"/>
        <end position="86"/>
    </location>
</feature>
<dbReference type="PANTHER" id="PTHR30469:SF15">
    <property type="entry name" value="HLYD FAMILY OF SECRETION PROTEINS"/>
    <property type="match status" value="1"/>
</dbReference>
<sequence length="158" mass="18587">MKKIFLIFAIFLVSIALIYFYNKSKNGYETYKLEKKEVVKSIYASGYIDSENSVIVKSEVSGYVEKIYVKENDQVKKGQILAKISNPTLYENLKDIEFQAQLVKQKLSENSDFRKQFIENIEIKKANYENLLKVYERRKNLFEKGLIPKEQFDEVAKN</sequence>
<evidence type="ECO:0000313" key="2">
    <source>
        <dbReference type="EMBL" id="EEP59959.1"/>
    </source>
</evidence>
<dbReference type="Gene3D" id="1.10.287.470">
    <property type="entry name" value="Helix hairpin bin"/>
    <property type="match status" value="1"/>
</dbReference>
<dbReference type="Proteomes" id="UP000005540">
    <property type="component" value="Unassembled WGS sequence"/>
</dbReference>